<feature type="transmembrane region" description="Helical" evidence="12">
    <location>
        <begin position="121"/>
        <end position="141"/>
    </location>
</feature>
<sequence length="379" mass="41672">MLDYEVLRVIWWVLVGVLLIGFAVTDGFDMGVGALLPILGKTDTERRVMINTIAPHWDGNQVWLITAGGAIFAAWPMVYATAFSGFYVAMVLTLMALFFRPVGFDYRSKLESPRWRNTWDWCLFIGGFVPPVVFGVAFGNLLQGVPFSMDTFMRSTYEGNFFGLLNPFGLLAGFVSLFMILTQGAVWLMMKTEGALHRRASLTASLCALITAVLFVLAGVWVAKGIDGYSLVKFAGVAGVSNPLNKEVAVEAGVWLHNYSVYPWMMTAPVLGIVMALLTAVLAKLEKGGLAFLTSSLAIAGIILTAGFSMFPFIMPSSLQPAHSLTIWDATSSHRTLSVMFYAAVIFVPIVLSYTIWTYYKMFGRVSGEYVEANKHSVY</sequence>
<feature type="transmembrane region" description="Helical" evidence="12">
    <location>
        <begin position="261"/>
        <end position="283"/>
    </location>
</feature>
<keyword evidence="9 12" id="KW-1133">Transmembrane helix</keyword>
<feature type="transmembrane region" description="Helical" evidence="12">
    <location>
        <begin position="200"/>
        <end position="223"/>
    </location>
</feature>
<keyword evidence="11 12" id="KW-0472">Membrane</keyword>
<keyword evidence="10" id="KW-0408">Iron</keyword>
<evidence type="ECO:0000256" key="8">
    <source>
        <dbReference type="ARBA" id="ARBA00022982"/>
    </source>
</evidence>
<keyword evidence="6 12" id="KW-0812">Transmembrane</keyword>
<dbReference type="RefSeq" id="WP_345010818.1">
    <property type="nucleotide sequence ID" value="NZ_BAABFC010000009.1"/>
</dbReference>
<accession>A0ABP8Q0R0</accession>
<comment type="similarity">
    <text evidence="2">Belongs to the cytochrome ubiquinol oxidase subunit 2 family.</text>
</comment>
<evidence type="ECO:0000256" key="3">
    <source>
        <dbReference type="ARBA" id="ARBA00022448"/>
    </source>
</evidence>
<evidence type="ECO:0000256" key="11">
    <source>
        <dbReference type="ARBA" id="ARBA00023136"/>
    </source>
</evidence>
<evidence type="ECO:0000256" key="2">
    <source>
        <dbReference type="ARBA" id="ARBA00007543"/>
    </source>
</evidence>
<dbReference type="PANTHER" id="PTHR43141">
    <property type="entry name" value="CYTOCHROME BD2 SUBUNIT II"/>
    <property type="match status" value="1"/>
</dbReference>
<evidence type="ECO:0000256" key="6">
    <source>
        <dbReference type="ARBA" id="ARBA00022692"/>
    </source>
</evidence>
<keyword evidence="14" id="KW-1185">Reference proteome</keyword>
<name>A0ABP8Q0R0_9GAMM</name>
<reference evidence="14" key="1">
    <citation type="journal article" date="2019" name="Int. J. Syst. Evol. Microbiol.">
        <title>The Global Catalogue of Microorganisms (GCM) 10K type strain sequencing project: providing services to taxonomists for standard genome sequencing and annotation.</title>
        <authorList>
            <consortium name="The Broad Institute Genomics Platform"/>
            <consortium name="The Broad Institute Genome Sequencing Center for Infectious Disease"/>
            <person name="Wu L."/>
            <person name="Ma J."/>
        </authorList>
    </citation>
    <scope>NUCLEOTIDE SEQUENCE [LARGE SCALE GENOMIC DNA]</scope>
    <source>
        <strain evidence="14">JCM 32226</strain>
    </source>
</reference>
<comment type="caution">
    <text evidence="13">The sequence shown here is derived from an EMBL/GenBank/DDBJ whole genome shotgun (WGS) entry which is preliminary data.</text>
</comment>
<dbReference type="InterPro" id="IPR003317">
    <property type="entry name" value="Cyt-d_oxidase_su2"/>
</dbReference>
<dbReference type="Proteomes" id="UP001501321">
    <property type="component" value="Unassembled WGS sequence"/>
</dbReference>
<evidence type="ECO:0000313" key="14">
    <source>
        <dbReference type="Proteomes" id="UP001501321"/>
    </source>
</evidence>
<evidence type="ECO:0000313" key="13">
    <source>
        <dbReference type="EMBL" id="GAA4496216.1"/>
    </source>
</evidence>
<proteinExistence type="inferred from homology"/>
<feature type="transmembrane region" description="Helical" evidence="12">
    <location>
        <begin position="161"/>
        <end position="188"/>
    </location>
</feature>
<evidence type="ECO:0000256" key="4">
    <source>
        <dbReference type="ARBA" id="ARBA00022475"/>
    </source>
</evidence>
<evidence type="ECO:0000256" key="10">
    <source>
        <dbReference type="ARBA" id="ARBA00023004"/>
    </source>
</evidence>
<dbReference type="EMBL" id="BAABFC010000009">
    <property type="protein sequence ID" value="GAA4496216.1"/>
    <property type="molecule type" value="Genomic_DNA"/>
</dbReference>
<dbReference type="PANTHER" id="PTHR43141:SF5">
    <property type="entry name" value="CYTOCHROME BD-I UBIQUINOL OXIDASE SUBUNIT 2"/>
    <property type="match status" value="1"/>
</dbReference>
<evidence type="ECO:0000256" key="1">
    <source>
        <dbReference type="ARBA" id="ARBA00004651"/>
    </source>
</evidence>
<organism evidence="13 14">
    <name type="scientific">Pseudaeromonas paramecii</name>
    <dbReference type="NCBI Taxonomy" id="2138166"/>
    <lineage>
        <taxon>Bacteria</taxon>
        <taxon>Pseudomonadati</taxon>
        <taxon>Pseudomonadota</taxon>
        <taxon>Gammaproteobacteria</taxon>
        <taxon>Aeromonadales</taxon>
        <taxon>Aeromonadaceae</taxon>
        <taxon>Pseudaeromonas</taxon>
    </lineage>
</organism>
<dbReference type="Pfam" id="PF02322">
    <property type="entry name" value="Cyt_bd_oxida_II"/>
    <property type="match status" value="1"/>
</dbReference>
<dbReference type="NCBIfam" id="TIGR00203">
    <property type="entry name" value="cydB"/>
    <property type="match status" value="1"/>
</dbReference>
<comment type="subcellular location">
    <subcellularLocation>
        <location evidence="1">Cell membrane</location>
        <topology evidence="1">Multi-pass membrane protein</topology>
    </subcellularLocation>
</comment>
<evidence type="ECO:0000256" key="5">
    <source>
        <dbReference type="ARBA" id="ARBA00022617"/>
    </source>
</evidence>
<keyword evidence="5" id="KW-0349">Heme</keyword>
<gene>
    <name evidence="13" type="primary">cydB</name>
    <name evidence="13" type="ORF">GCM10023095_10760</name>
</gene>
<keyword evidence="3" id="KW-0813">Transport</keyword>
<keyword evidence="4" id="KW-1003">Cell membrane</keyword>
<protein>
    <submittedName>
        <fullName evidence="13">Cytochrome d ubiquinol oxidase subunit II</fullName>
    </submittedName>
</protein>
<keyword evidence="8" id="KW-0249">Electron transport</keyword>
<feature type="transmembrane region" description="Helical" evidence="12">
    <location>
        <begin position="339"/>
        <end position="360"/>
    </location>
</feature>
<evidence type="ECO:0000256" key="7">
    <source>
        <dbReference type="ARBA" id="ARBA00022723"/>
    </source>
</evidence>
<dbReference type="PIRSF" id="PIRSF000267">
    <property type="entry name" value="Cyt_oxidse_sub2"/>
    <property type="match status" value="1"/>
</dbReference>
<feature type="transmembrane region" description="Helical" evidence="12">
    <location>
        <begin position="290"/>
        <end position="315"/>
    </location>
</feature>
<evidence type="ECO:0000256" key="9">
    <source>
        <dbReference type="ARBA" id="ARBA00022989"/>
    </source>
</evidence>
<feature type="transmembrane region" description="Helical" evidence="12">
    <location>
        <begin position="84"/>
        <end position="100"/>
    </location>
</feature>
<evidence type="ECO:0000256" key="12">
    <source>
        <dbReference type="SAM" id="Phobius"/>
    </source>
</evidence>
<feature type="transmembrane region" description="Helical" evidence="12">
    <location>
        <begin position="12"/>
        <end position="39"/>
    </location>
</feature>
<keyword evidence="7" id="KW-0479">Metal-binding</keyword>